<evidence type="ECO:0000313" key="2">
    <source>
        <dbReference type="Proteomes" id="UP000075476"/>
    </source>
</evidence>
<name>A0A9X0MDX0_BACCE</name>
<dbReference type="EMBL" id="LOMO01000201">
    <property type="protein sequence ID" value="KXY33075.1"/>
    <property type="molecule type" value="Genomic_DNA"/>
</dbReference>
<accession>A0A9X0MDX0</accession>
<dbReference type="AlphaFoldDB" id="A0A9X0MDX0"/>
<organism evidence="1 2">
    <name type="scientific">Bacillus cereus</name>
    <dbReference type="NCBI Taxonomy" id="1396"/>
    <lineage>
        <taxon>Bacteria</taxon>
        <taxon>Bacillati</taxon>
        <taxon>Bacillota</taxon>
        <taxon>Bacilli</taxon>
        <taxon>Bacillales</taxon>
        <taxon>Bacillaceae</taxon>
        <taxon>Bacillus</taxon>
        <taxon>Bacillus cereus group</taxon>
    </lineage>
</organism>
<gene>
    <name evidence="1" type="ORF">AT268_17070</name>
</gene>
<comment type="caution">
    <text evidence="1">The sequence shown here is derived from an EMBL/GenBank/DDBJ whole genome shotgun (WGS) entry which is preliminary data.</text>
</comment>
<reference evidence="1 2" key="1">
    <citation type="submission" date="2015-12" db="EMBL/GenBank/DDBJ databases">
        <title>Bacillus cereus Group isolate.</title>
        <authorList>
            <person name="Kovac J."/>
        </authorList>
    </citation>
    <scope>NUCLEOTIDE SEQUENCE [LARGE SCALE GENOMIC DNA]</scope>
    <source>
        <strain evidence="1 2">FSL K6-0073</strain>
    </source>
</reference>
<proteinExistence type="predicted"/>
<dbReference type="Proteomes" id="UP000075476">
    <property type="component" value="Unassembled WGS sequence"/>
</dbReference>
<protein>
    <submittedName>
        <fullName evidence="1">Uncharacterized protein</fullName>
    </submittedName>
</protein>
<dbReference type="RefSeq" id="WP_061663817.1">
    <property type="nucleotide sequence ID" value="NZ_CP095767.1"/>
</dbReference>
<sequence>MEEETINVPTCSVCNELCMWTLKMPLTITHFDKTYLREANTDNAHICIECLEKEVQTIG</sequence>
<evidence type="ECO:0000313" key="1">
    <source>
        <dbReference type="EMBL" id="KXY33075.1"/>
    </source>
</evidence>